<comment type="similarity">
    <text evidence="1 9 10">Belongs to the acetokinase family.</text>
</comment>
<feature type="site" description="Transition state stabilizer" evidence="9">
    <location>
        <position position="239"/>
    </location>
</feature>
<dbReference type="GO" id="GO:0006083">
    <property type="term" value="P:acetate metabolic process"/>
    <property type="evidence" value="ECO:0007669"/>
    <property type="project" value="TreeGrafter"/>
</dbReference>
<dbReference type="EC" id="2.7.2.1" evidence="9"/>
<feature type="binding site" evidence="9">
    <location>
        <position position="17"/>
    </location>
    <ligand>
        <name>ATP</name>
        <dbReference type="ChEBI" id="CHEBI:30616"/>
    </ligand>
</feature>
<dbReference type="HAMAP" id="MF_00020">
    <property type="entry name" value="Acetate_kinase"/>
    <property type="match status" value="1"/>
</dbReference>
<keyword evidence="4 9" id="KW-0479">Metal-binding</keyword>
<gene>
    <name evidence="9" type="primary">ackA</name>
    <name evidence="11" type="ORF">CK501_04955</name>
</gene>
<feature type="binding site" evidence="9">
    <location>
        <begin position="280"/>
        <end position="282"/>
    </location>
    <ligand>
        <name>ATP</name>
        <dbReference type="ChEBI" id="CHEBI:30616"/>
    </ligand>
</feature>
<feature type="active site" description="Proton donor/acceptor" evidence="9">
    <location>
        <position position="146"/>
    </location>
</feature>
<dbReference type="Gene3D" id="3.30.420.40">
    <property type="match status" value="2"/>
</dbReference>
<dbReference type="EMBL" id="NSKD01000002">
    <property type="protein sequence ID" value="PAU80920.1"/>
    <property type="molecule type" value="Genomic_DNA"/>
</dbReference>
<evidence type="ECO:0000256" key="8">
    <source>
        <dbReference type="ARBA" id="ARBA00022842"/>
    </source>
</evidence>
<dbReference type="PROSITE" id="PS01075">
    <property type="entry name" value="ACETATE_KINASE_1"/>
    <property type="match status" value="1"/>
</dbReference>
<dbReference type="PANTHER" id="PTHR21060:SF21">
    <property type="entry name" value="ACETATE KINASE"/>
    <property type="match status" value="1"/>
</dbReference>
<dbReference type="InterPro" id="IPR000890">
    <property type="entry name" value="Aliphatic_acid_kin_short-chain"/>
</dbReference>
<dbReference type="GO" id="GO:0006085">
    <property type="term" value="P:acetyl-CoA biosynthetic process"/>
    <property type="evidence" value="ECO:0007669"/>
    <property type="project" value="UniProtKB-UniRule"/>
</dbReference>
<feature type="binding site" evidence="9">
    <location>
        <position position="89"/>
    </location>
    <ligand>
        <name>substrate</name>
    </ligand>
</feature>
<dbReference type="RefSeq" id="WP_095616648.1">
    <property type="nucleotide sequence ID" value="NZ_NSKD01000002.1"/>
</dbReference>
<dbReference type="Proteomes" id="UP000218896">
    <property type="component" value="Unassembled WGS sequence"/>
</dbReference>
<evidence type="ECO:0000256" key="1">
    <source>
        <dbReference type="ARBA" id="ARBA00008748"/>
    </source>
</evidence>
<evidence type="ECO:0000256" key="6">
    <source>
        <dbReference type="ARBA" id="ARBA00022777"/>
    </source>
</evidence>
<dbReference type="SUPFAM" id="SSF53067">
    <property type="entry name" value="Actin-like ATPase domain"/>
    <property type="match status" value="2"/>
</dbReference>
<comment type="cofactor">
    <cofactor evidence="9">
        <name>Mg(2+)</name>
        <dbReference type="ChEBI" id="CHEBI:18420"/>
    </cofactor>
    <cofactor evidence="9">
        <name>Mn(2+)</name>
        <dbReference type="ChEBI" id="CHEBI:29035"/>
    </cofactor>
    <text evidence="9">Mg(2+). Can also accept Mn(2+).</text>
</comment>
<evidence type="ECO:0000256" key="10">
    <source>
        <dbReference type="RuleBase" id="RU003835"/>
    </source>
</evidence>
<dbReference type="PROSITE" id="PS01076">
    <property type="entry name" value="ACETATE_KINASE_2"/>
    <property type="match status" value="1"/>
</dbReference>
<keyword evidence="3 9" id="KW-0808">Transferase</keyword>
<dbReference type="PIRSF" id="PIRSF000722">
    <property type="entry name" value="Acetate_prop_kin"/>
    <property type="match status" value="1"/>
</dbReference>
<reference evidence="11 12" key="1">
    <citation type="submission" date="2017-08" db="EMBL/GenBank/DDBJ databases">
        <title>Halovibrio sewagensis sp. nov., isolated from wastewater of high salinity.</title>
        <authorList>
            <person name="Dong X."/>
            <person name="Zhang G."/>
        </authorList>
    </citation>
    <scope>NUCLEOTIDE SEQUENCE [LARGE SCALE GENOMIC DNA]</scope>
    <source>
        <strain evidence="11 12">YL5-2</strain>
    </source>
</reference>
<feature type="binding site" evidence="9">
    <location>
        <position position="382"/>
    </location>
    <ligand>
        <name>Mg(2+)</name>
        <dbReference type="ChEBI" id="CHEBI:18420"/>
    </ligand>
</feature>
<keyword evidence="2 9" id="KW-0963">Cytoplasm</keyword>
<evidence type="ECO:0000313" key="12">
    <source>
        <dbReference type="Proteomes" id="UP000218896"/>
    </source>
</evidence>
<comment type="subunit">
    <text evidence="9">Homodimer.</text>
</comment>
<dbReference type="PANTHER" id="PTHR21060">
    <property type="entry name" value="ACETATE KINASE"/>
    <property type="match status" value="1"/>
</dbReference>
<evidence type="ECO:0000256" key="3">
    <source>
        <dbReference type="ARBA" id="ARBA00022679"/>
    </source>
</evidence>
<dbReference type="PRINTS" id="PR00471">
    <property type="entry name" value="ACETATEKNASE"/>
</dbReference>
<name>A0A2A2F7X7_9GAMM</name>
<dbReference type="NCBIfam" id="TIGR00016">
    <property type="entry name" value="ackA"/>
    <property type="match status" value="1"/>
</dbReference>
<comment type="catalytic activity">
    <reaction evidence="9">
        <text>acetate + ATP = acetyl phosphate + ADP</text>
        <dbReference type="Rhea" id="RHEA:11352"/>
        <dbReference type="ChEBI" id="CHEBI:22191"/>
        <dbReference type="ChEBI" id="CHEBI:30089"/>
        <dbReference type="ChEBI" id="CHEBI:30616"/>
        <dbReference type="ChEBI" id="CHEBI:456216"/>
        <dbReference type="EC" id="2.7.2.1"/>
    </reaction>
</comment>
<dbReference type="InterPro" id="IPR004372">
    <property type="entry name" value="Ac/propionate_kinase"/>
</dbReference>
<dbReference type="GO" id="GO:0005829">
    <property type="term" value="C:cytosol"/>
    <property type="evidence" value="ECO:0007669"/>
    <property type="project" value="TreeGrafter"/>
</dbReference>
<dbReference type="CDD" id="cd24010">
    <property type="entry name" value="ASKHA_NBD_AcK_PK"/>
    <property type="match status" value="1"/>
</dbReference>
<dbReference type="GO" id="GO:0000287">
    <property type="term" value="F:magnesium ion binding"/>
    <property type="evidence" value="ECO:0007669"/>
    <property type="project" value="UniProtKB-UniRule"/>
</dbReference>
<comment type="pathway">
    <text evidence="9">Metabolic intermediate biosynthesis; acetyl-CoA biosynthesis; acetyl-CoA from acetate: step 1/2.</text>
</comment>
<comment type="function">
    <text evidence="9">Catalyzes the formation of acetyl phosphate from acetate and ATP. Can also catalyze the reverse reaction.</text>
</comment>
<keyword evidence="12" id="KW-1185">Reference proteome</keyword>
<protein>
    <recommendedName>
        <fullName evidence="9">Acetate kinase</fullName>
        <ecNumber evidence="9">2.7.2.1</ecNumber>
    </recommendedName>
    <alternativeName>
        <fullName evidence="9">Acetokinase</fullName>
    </alternativeName>
</protein>
<keyword evidence="7 9" id="KW-0067">ATP-binding</keyword>
<dbReference type="InterPro" id="IPR023865">
    <property type="entry name" value="Aliphatic_acid_kinase_CS"/>
</dbReference>
<feature type="site" description="Transition state stabilizer" evidence="9">
    <location>
        <position position="178"/>
    </location>
</feature>
<accession>A0A2A2F7X7</accession>
<feature type="binding site" evidence="9">
    <location>
        <position position="10"/>
    </location>
    <ligand>
        <name>Mg(2+)</name>
        <dbReference type="ChEBI" id="CHEBI:18420"/>
    </ligand>
</feature>
<keyword evidence="6 9" id="KW-0418">Kinase</keyword>
<comment type="subcellular location">
    <subcellularLocation>
        <location evidence="9">Cytoplasm</location>
    </subcellularLocation>
</comment>
<dbReference type="UniPathway" id="UPA00340">
    <property type="reaction ID" value="UER00458"/>
</dbReference>
<dbReference type="GO" id="GO:0008776">
    <property type="term" value="F:acetate kinase activity"/>
    <property type="evidence" value="ECO:0007669"/>
    <property type="project" value="UniProtKB-UniRule"/>
</dbReference>
<organism evidence="11 12">
    <name type="scientific">Halovibrio salipaludis</name>
    <dbReference type="NCBI Taxonomy" id="2032626"/>
    <lineage>
        <taxon>Bacteria</taxon>
        <taxon>Pseudomonadati</taxon>
        <taxon>Pseudomonadota</taxon>
        <taxon>Gammaproteobacteria</taxon>
        <taxon>Oceanospirillales</taxon>
        <taxon>Halomonadaceae</taxon>
        <taxon>Halovibrio</taxon>
    </lineage>
</organism>
<sequence>MDQQHLLIINAGSSSLKLTLATAPDYRILAAFLAERLGTDTPTLNQKAPQNASESLAAGSGHHEALEACLARLNDQGLLTRAPDAVGHRVVHGGEAFTDSALIDDQVTAAIDACSTLAPLHNPANLAGIRATQALYPDCPQVAVFDTAFHQSLPEAAYHYAVPRALYRDHGVRRYGFHGTSHRWILQQAAGWLEQPAEGTSIISAHLGNGCSVTAVRDGRSVDTSMGLTPLEGLVMGTRSGDVDPGLFDFLLRRGYGAEAIHDMLNRESGLLGLSGVSHDMRTLTEAAEDGHEQADLAVNVFCFRLARYIGAMMASLDRLDALVFTGGIGENSPLVRQRTLAHLGIFGLTLDGDSNRHPEPAEAAGIHASGTPPVLVIPTDEEQMIALDTHRLTTGRRSP</sequence>
<evidence type="ECO:0000256" key="5">
    <source>
        <dbReference type="ARBA" id="ARBA00022741"/>
    </source>
</evidence>
<evidence type="ECO:0000256" key="2">
    <source>
        <dbReference type="ARBA" id="ARBA00022490"/>
    </source>
</evidence>
<dbReference type="OrthoDB" id="9802453at2"/>
<dbReference type="GO" id="GO:0005524">
    <property type="term" value="F:ATP binding"/>
    <property type="evidence" value="ECO:0007669"/>
    <property type="project" value="UniProtKB-KW"/>
</dbReference>
<dbReference type="Pfam" id="PF00871">
    <property type="entry name" value="Acetate_kinase"/>
    <property type="match status" value="1"/>
</dbReference>
<evidence type="ECO:0000313" key="11">
    <source>
        <dbReference type="EMBL" id="PAU80920.1"/>
    </source>
</evidence>
<evidence type="ECO:0000256" key="9">
    <source>
        <dbReference type="HAMAP-Rule" id="MF_00020"/>
    </source>
</evidence>
<proteinExistence type="inferred from homology"/>
<feature type="binding site" evidence="9">
    <location>
        <begin position="328"/>
        <end position="332"/>
    </location>
    <ligand>
        <name>ATP</name>
        <dbReference type="ChEBI" id="CHEBI:30616"/>
    </ligand>
</feature>
<dbReference type="AlphaFoldDB" id="A0A2A2F7X7"/>
<keyword evidence="5 9" id="KW-0547">Nucleotide-binding</keyword>
<keyword evidence="8 9" id="KW-0460">Magnesium</keyword>
<dbReference type="InterPro" id="IPR043129">
    <property type="entry name" value="ATPase_NBD"/>
</dbReference>
<evidence type="ECO:0000256" key="4">
    <source>
        <dbReference type="ARBA" id="ARBA00022723"/>
    </source>
</evidence>
<feature type="binding site" evidence="9">
    <location>
        <begin position="206"/>
        <end position="210"/>
    </location>
    <ligand>
        <name>ATP</name>
        <dbReference type="ChEBI" id="CHEBI:30616"/>
    </ligand>
</feature>
<comment type="caution">
    <text evidence="11">The sequence shown here is derived from an EMBL/GenBank/DDBJ whole genome shotgun (WGS) entry which is preliminary data.</text>
</comment>
<evidence type="ECO:0000256" key="7">
    <source>
        <dbReference type="ARBA" id="ARBA00022840"/>
    </source>
</evidence>